<comment type="similarity">
    <text evidence="2">Belongs to the glycosyl hydrolase 3 family.</text>
</comment>
<reference evidence="8" key="1">
    <citation type="journal article" date="2019" name="Sci. Rep.">
        <title>Draft genome of Tanacetum cinerariifolium, the natural source of mosquito coil.</title>
        <authorList>
            <person name="Yamashiro T."/>
            <person name="Shiraishi A."/>
            <person name="Satake H."/>
            <person name="Nakayama K."/>
        </authorList>
    </citation>
    <scope>NUCLEOTIDE SEQUENCE</scope>
</reference>
<dbReference type="GO" id="GO:0009254">
    <property type="term" value="P:peptidoglycan turnover"/>
    <property type="evidence" value="ECO:0007669"/>
    <property type="project" value="TreeGrafter"/>
</dbReference>
<feature type="non-terminal residue" evidence="8">
    <location>
        <position position="222"/>
    </location>
</feature>
<dbReference type="Gene3D" id="3.20.20.300">
    <property type="entry name" value="Glycoside hydrolase, family 3, N-terminal domain"/>
    <property type="match status" value="1"/>
</dbReference>
<name>A0A699S1B7_TANCI</name>
<dbReference type="InterPro" id="IPR001764">
    <property type="entry name" value="Glyco_hydro_3_N"/>
</dbReference>
<evidence type="ECO:0000256" key="3">
    <source>
        <dbReference type="ARBA" id="ARBA00012663"/>
    </source>
</evidence>
<feature type="domain" description="Glycoside hydrolase family 3 N-terminal" evidence="7">
    <location>
        <begin position="2"/>
        <end position="85"/>
    </location>
</feature>
<dbReference type="AlphaFoldDB" id="A0A699S1B7"/>
<dbReference type="EMBL" id="BKCJ011130268">
    <property type="protein sequence ID" value="GFC91173.1"/>
    <property type="molecule type" value="Genomic_DNA"/>
</dbReference>
<feature type="non-terminal residue" evidence="8">
    <location>
        <position position="1"/>
    </location>
</feature>
<keyword evidence="5" id="KW-0326">Glycosidase</keyword>
<proteinExistence type="inferred from homology"/>
<evidence type="ECO:0000256" key="4">
    <source>
        <dbReference type="ARBA" id="ARBA00022801"/>
    </source>
</evidence>
<accession>A0A699S1B7</accession>
<evidence type="ECO:0000256" key="5">
    <source>
        <dbReference type="ARBA" id="ARBA00023295"/>
    </source>
</evidence>
<keyword evidence="4" id="KW-0378">Hydrolase</keyword>
<dbReference type="InterPro" id="IPR017853">
    <property type="entry name" value="GH"/>
</dbReference>
<dbReference type="PANTHER" id="PTHR30480">
    <property type="entry name" value="BETA-HEXOSAMINIDASE-RELATED"/>
    <property type="match status" value="1"/>
</dbReference>
<dbReference type="InterPro" id="IPR036962">
    <property type="entry name" value="Glyco_hydro_3_N_sf"/>
</dbReference>
<dbReference type="GO" id="GO:0005975">
    <property type="term" value="P:carbohydrate metabolic process"/>
    <property type="evidence" value="ECO:0007669"/>
    <property type="project" value="InterPro"/>
</dbReference>
<protein>
    <recommendedName>
        <fullName evidence="3">beta-N-acetylhexosaminidase</fullName>
        <ecNumber evidence="3">3.2.1.52</ecNumber>
    </recommendedName>
</protein>
<dbReference type="SUPFAM" id="SSF51445">
    <property type="entry name" value="(Trans)glycosidases"/>
    <property type="match status" value="1"/>
</dbReference>
<feature type="region of interest" description="Disordered" evidence="6">
    <location>
        <begin position="154"/>
        <end position="176"/>
    </location>
</feature>
<sequence length="222" mass="23850">RRRLDSLELPSFKAMIKNGIGGMMVAHLNVPALDSSGAPTTLSKPVVTGLLRQQMGFKGVVFTDAMNMKGVIEKVPTGEAEIRAILAAKSLCRPQPAARPLPQPPAGRAQHYAAAQPAYYPAFTAARYAACGYAGTGRRARRYHRFSARRGRLRRPSSPLSLARRAHDGRAERRAGQAIRLRRGAGGAAKLGPPAGHQFRHRARGAAALARAYQARPAGDTE</sequence>
<gene>
    <name evidence="8" type="ORF">Tci_863143</name>
</gene>
<evidence type="ECO:0000259" key="7">
    <source>
        <dbReference type="Pfam" id="PF00933"/>
    </source>
</evidence>
<dbReference type="InterPro" id="IPR019800">
    <property type="entry name" value="Glyco_hydro_3_AS"/>
</dbReference>
<dbReference type="InterPro" id="IPR050226">
    <property type="entry name" value="NagZ_Beta-hexosaminidase"/>
</dbReference>
<evidence type="ECO:0000256" key="2">
    <source>
        <dbReference type="ARBA" id="ARBA00005336"/>
    </source>
</evidence>
<dbReference type="PROSITE" id="PS00775">
    <property type="entry name" value="GLYCOSYL_HYDROL_F3"/>
    <property type="match status" value="1"/>
</dbReference>
<dbReference type="PANTHER" id="PTHR30480:SF13">
    <property type="entry name" value="BETA-HEXOSAMINIDASE"/>
    <property type="match status" value="1"/>
</dbReference>
<organism evidence="8">
    <name type="scientific">Tanacetum cinerariifolium</name>
    <name type="common">Dalmatian daisy</name>
    <name type="synonym">Chrysanthemum cinerariifolium</name>
    <dbReference type="NCBI Taxonomy" id="118510"/>
    <lineage>
        <taxon>Eukaryota</taxon>
        <taxon>Viridiplantae</taxon>
        <taxon>Streptophyta</taxon>
        <taxon>Embryophyta</taxon>
        <taxon>Tracheophyta</taxon>
        <taxon>Spermatophyta</taxon>
        <taxon>Magnoliopsida</taxon>
        <taxon>eudicotyledons</taxon>
        <taxon>Gunneridae</taxon>
        <taxon>Pentapetalae</taxon>
        <taxon>asterids</taxon>
        <taxon>campanulids</taxon>
        <taxon>Asterales</taxon>
        <taxon>Asteraceae</taxon>
        <taxon>Asteroideae</taxon>
        <taxon>Anthemideae</taxon>
        <taxon>Anthemidinae</taxon>
        <taxon>Tanacetum</taxon>
    </lineage>
</organism>
<dbReference type="GO" id="GO:0004563">
    <property type="term" value="F:beta-N-acetylhexosaminidase activity"/>
    <property type="evidence" value="ECO:0007669"/>
    <property type="project" value="UniProtKB-EC"/>
</dbReference>
<feature type="compositionally biased region" description="Basic and acidic residues" evidence="6">
    <location>
        <begin position="165"/>
        <end position="175"/>
    </location>
</feature>
<evidence type="ECO:0000256" key="1">
    <source>
        <dbReference type="ARBA" id="ARBA00001231"/>
    </source>
</evidence>
<comment type="catalytic activity">
    <reaction evidence="1">
        <text>Hydrolysis of terminal non-reducing N-acetyl-D-hexosamine residues in N-acetyl-beta-D-hexosaminides.</text>
        <dbReference type="EC" id="3.2.1.52"/>
    </reaction>
</comment>
<comment type="caution">
    <text evidence="8">The sequence shown here is derived from an EMBL/GenBank/DDBJ whole genome shotgun (WGS) entry which is preliminary data.</text>
</comment>
<dbReference type="Pfam" id="PF00933">
    <property type="entry name" value="Glyco_hydro_3"/>
    <property type="match status" value="1"/>
</dbReference>
<dbReference type="EC" id="3.2.1.52" evidence="3"/>
<evidence type="ECO:0000313" key="8">
    <source>
        <dbReference type="EMBL" id="GFC91173.1"/>
    </source>
</evidence>
<evidence type="ECO:0000256" key="6">
    <source>
        <dbReference type="SAM" id="MobiDB-lite"/>
    </source>
</evidence>